<dbReference type="AlphaFoldDB" id="V6LS92"/>
<evidence type="ECO:0000313" key="1">
    <source>
        <dbReference type="EMBL" id="EST47445.1"/>
    </source>
</evidence>
<sequence length="262" mass="30539">MPMPPRPATSLTAFPPRPPLHILLDQKQRTQIELSRALPRACIDPNSIITKNPPMIQTSWAMPQQRKILPAKKKPSLDGDAKFIDYVRKQIKNDMEIETTGLSNFDYQEKVGFARERSDVINGVKLQIQLDKRQCQSEQNHFRSANSTMQQRNWQNEVFKTEAEIEKFDGWTDRVNDTFQNVQRHVEERGKHDQQFLQIRSFEKRKNEIVRNTPSMNKYKSYGTGNRCEACGQIIRCQFGLEVYLKVSEKVCCSCGQYIQKK</sequence>
<accession>V6LS92</accession>
<dbReference type="EMBL" id="AUWU02000007">
    <property type="protein sequence ID" value="KAH0570648.1"/>
    <property type="molecule type" value="Genomic_DNA"/>
</dbReference>
<organism evidence="1">
    <name type="scientific">Spironucleus salmonicida</name>
    <dbReference type="NCBI Taxonomy" id="348837"/>
    <lineage>
        <taxon>Eukaryota</taxon>
        <taxon>Metamonada</taxon>
        <taxon>Diplomonadida</taxon>
        <taxon>Hexamitidae</taxon>
        <taxon>Hexamitinae</taxon>
        <taxon>Spironucleus</taxon>
    </lineage>
</organism>
<keyword evidence="3" id="KW-1185">Reference proteome</keyword>
<protein>
    <submittedName>
        <fullName evidence="1">Uncharacterized protein</fullName>
    </submittedName>
</protein>
<name>V6LS92_9EUKA</name>
<evidence type="ECO:0000313" key="2">
    <source>
        <dbReference type="EMBL" id="KAH0570648.1"/>
    </source>
</evidence>
<dbReference type="Proteomes" id="UP000018208">
    <property type="component" value="Unassembled WGS sequence"/>
</dbReference>
<dbReference type="VEuPathDB" id="GiardiaDB:SS50377_26934"/>
<evidence type="ECO:0000313" key="3">
    <source>
        <dbReference type="Proteomes" id="UP000018208"/>
    </source>
</evidence>
<reference evidence="2" key="2">
    <citation type="submission" date="2020-12" db="EMBL/GenBank/DDBJ databases">
        <title>New Spironucleus salmonicida genome in near-complete chromosomes.</title>
        <authorList>
            <person name="Xu F."/>
            <person name="Kurt Z."/>
            <person name="Jimenez-Gonzalez A."/>
            <person name="Astvaldsson A."/>
            <person name="Andersson J.O."/>
            <person name="Svard S.G."/>
        </authorList>
    </citation>
    <scope>NUCLEOTIDE SEQUENCE</scope>
    <source>
        <strain evidence="2">ATCC 50377</strain>
    </source>
</reference>
<gene>
    <name evidence="1" type="ORF">SS50377_12431</name>
    <name evidence="2" type="ORF">SS50377_26934</name>
</gene>
<reference evidence="1 2" key="1">
    <citation type="journal article" date="2014" name="PLoS Genet.">
        <title>The Genome of Spironucleus salmonicida Highlights a Fish Pathogen Adapted to Fluctuating Environments.</title>
        <authorList>
            <person name="Xu F."/>
            <person name="Jerlstrom-Hultqvist J."/>
            <person name="Einarsson E."/>
            <person name="Astvaldsson A."/>
            <person name="Svard S.G."/>
            <person name="Andersson J.O."/>
        </authorList>
    </citation>
    <scope>NUCLEOTIDE SEQUENCE</scope>
    <source>
        <strain evidence="2">ATCC 50377</strain>
    </source>
</reference>
<proteinExistence type="predicted"/>
<dbReference type="EMBL" id="KI546040">
    <property type="protein sequence ID" value="EST47445.1"/>
    <property type="molecule type" value="Genomic_DNA"/>
</dbReference>